<proteinExistence type="predicted"/>
<feature type="region of interest" description="Disordered" evidence="1">
    <location>
        <begin position="970"/>
        <end position="997"/>
    </location>
</feature>
<feature type="region of interest" description="Disordered" evidence="1">
    <location>
        <begin position="211"/>
        <end position="238"/>
    </location>
</feature>
<feature type="region of interest" description="Disordered" evidence="1">
    <location>
        <begin position="262"/>
        <end position="306"/>
    </location>
</feature>
<gene>
    <name evidence="2" type="ORF">B0A48_00922</name>
</gene>
<feature type="compositionally biased region" description="Polar residues" evidence="1">
    <location>
        <begin position="693"/>
        <end position="712"/>
    </location>
</feature>
<comment type="caution">
    <text evidence="2">The sequence shown here is derived from an EMBL/GenBank/DDBJ whole genome shotgun (WGS) entry which is preliminary data.</text>
</comment>
<organism evidence="2 3">
    <name type="scientific">Cryoendolithus antarcticus</name>
    <dbReference type="NCBI Taxonomy" id="1507870"/>
    <lineage>
        <taxon>Eukaryota</taxon>
        <taxon>Fungi</taxon>
        <taxon>Dikarya</taxon>
        <taxon>Ascomycota</taxon>
        <taxon>Pezizomycotina</taxon>
        <taxon>Dothideomycetes</taxon>
        <taxon>Dothideomycetidae</taxon>
        <taxon>Cladosporiales</taxon>
        <taxon>Cladosporiaceae</taxon>
        <taxon>Cryoendolithus</taxon>
    </lineage>
</organism>
<dbReference type="InParanoid" id="A0A1V8TRR2"/>
<sequence length="997" mass="108886">RQRLLGTLMQDFNFAASDAVAVAALIERGITPNRAIRMHRMMVSSGRDEDYVARIVEIMDAGHTEAIALQAIKLEEDDVSPADALSVARVMNGGHSLEVEESLMQLLQLSLPDEQALRAAQLLTLHDLDHPQTYLSPVVYLSTVPSISISLSVIRMPPINFPNDLAPGPSENDSSISLAILNVAVLLAFVLITSHALRVIRDLPGYYRARPLPRHSAPSTPNPPPDTEATISGAQDNAPADEPIEQWEVVGDDWGIIPDSAEVREERREDERLARSTASLVEDTSDTEQGADAPPPAVPSSTTVQGNEAPKQLEIAILSEQFPGSAQNMPQAPVGSPPSIRTNDHILDNDGNSDSLAGVHYGDRHEYTNWDAPPRTFLSSSSPVLGYGSAIRLGLGHRTLEPMGMIERMIAQNGSRWPENTMARPPAQLTAPTAPQFRPPPPALPIQPATALPQSDPTTLSDFTTLFEDDFIPVDAQHADPRVHNETLETHIRLLQTENASQRQVIETLRQEVESMPRAQRTHLGRPASQAISAATARTEAVEVPAPSIQSATPDPEHANARDFGQCPSIPSVPTMAFNDESVDLTQHLDSVRVHTQALERHMQLGQDILRNQIDRLLLQIGRLERRLRRREGTEVGRLMARIERVEEDAERHRTGKWPEGTGLWTRPDIHASPQPPGQRVAIRTPVDAHPRISTSSPASSECPTPPSSTRTQDIHSRRNQFLELTQPRNYPLDPRIAVSPSISATPDGRQTLITEYYHPDEAFSPRSRTSDPVPLEQYVTDFDDLYAPASPISQAAGFEPPREDAMDYTEQYQAASPIAGDPVRGGRSTFSPRAASFRPDAAGHNIRARAGLQPTELQGEPSPLQLDGSLEPISGAQLPSQDEPMAELAENASAAGLHALFADSHDESKPETARILPGIDADEPSPLSLVATVASRDYLSDVLDAPAVTMLDPRMQSIPASVRTASFSQRVPIIPSDTQERRQRRKRSKNAAALAK</sequence>
<keyword evidence="3" id="KW-1185">Reference proteome</keyword>
<accession>A0A1V8TRR2</accession>
<evidence type="ECO:0000313" key="3">
    <source>
        <dbReference type="Proteomes" id="UP000192596"/>
    </source>
</evidence>
<reference evidence="3" key="1">
    <citation type="submission" date="2017-03" db="EMBL/GenBank/DDBJ databases">
        <title>Genomes of endolithic fungi from Antarctica.</title>
        <authorList>
            <person name="Coleine C."/>
            <person name="Masonjones S."/>
            <person name="Stajich J.E."/>
        </authorList>
    </citation>
    <scope>NUCLEOTIDE SEQUENCE [LARGE SCALE GENOMIC DNA]</scope>
    <source>
        <strain evidence="3">CCFEE 5527</strain>
    </source>
</reference>
<dbReference type="Proteomes" id="UP000192596">
    <property type="component" value="Unassembled WGS sequence"/>
</dbReference>
<feature type="compositionally biased region" description="Basic and acidic residues" evidence="1">
    <location>
        <begin position="262"/>
        <end position="274"/>
    </location>
</feature>
<evidence type="ECO:0000256" key="1">
    <source>
        <dbReference type="SAM" id="MobiDB-lite"/>
    </source>
</evidence>
<evidence type="ECO:0000313" key="2">
    <source>
        <dbReference type="EMBL" id="OQO14046.1"/>
    </source>
</evidence>
<name>A0A1V8TRR2_9PEZI</name>
<dbReference type="EMBL" id="NAJO01000002">
    <property type="protein sequence ID" value="OQO14046.1"/>
    <property type="molecule type" value="Genomic_DNA"/>
</dbReference>
<protein>
    <submittedName>
        <fullName evidence="2">Uncharacterized protein</fullName>
    </submittedName>
</protein>
<dbReference type="AlphaFoldDB" id="A0A1V8TRR2"/>
<feature type="region of interest" description="Disordered" evidence="1">
    <location>
        <begin position="653"/>
        <end position="715"/>
    </location>
</feature>
<feature type="non-terminal residue" evidence="2">
    <location>
        <position position="1"/>
    </location>
</feature>